<evidence type="ECO:0000256" key="1">
    <source>
        <dbReference type="ARBA" id="ARBA00007297"/>
    </source>
</evidence>
<accession>A0A4U5NFP6</accession>
<gene>
    <name evidence="8" type="ORF">L596_015243</name>
</gene>
<keyword evidence="4" id="KW-0808">Transferase</keyword>
<dbReference type="PROSITE" id="PS50404">
    <property type="entry name" value="GST_NTER"/>
    <property type="match status" value="1"/>
</dbReference>
<dbReference type="SUPFAM" id="SSF47616">
    <property type="entry name" value="GST C-terminal domain-like"/>
    <property type="match status" value="1"/>
</dbReference>
<evidence type="ECO:0000256" key="2">
    <source>
        <dbReference type="ARBA" id="ARBA00011738"/>
    </source>
</evidence>
<protein>
    <recommendedName>
        <fullName evidence="3">glutathione transferase</fullName>
        <ecNumber evidence="3">2.5.1.18</ecNumber>
    </recommendedName>
    <alternativeName>
        <fullName evidence="5">GST class-pi</fullName>
    </alternativeName>
</protein>
<reference evidence="8" key="3">
    <citation type="journal article" date="2019" name="G3 (Bethesda)">
        <title>Hybrid Assembly of the Genome of the Entomopathogenic Nematode Steinernema carpocapsae Identifies the X-Chromosome.</title>
        <authorList>
            <person name="Serra L."/>
            <person name="Macchietto M."/>
            <person name="Macias-Munoz A."/>
            <person name="McGill C.J."/>
            <person name="Rodriguez I.M."/>
            <person name="Rodriguez B."/>
            <person name="Murad R."/>
            <person name="Mortazavi A."/>
        </authorList>
    </citation>
    <scope>NUCLEOTIDE SEQUENCE</scope>
    <source>
        <strain evidence="8">ALL</strain>
    </source>
</reference>
<dbReference type="PROSITE" id="PS50405">
    <property type="entry name" value="GST_CTER"/>
    <property type="match status" value="1"/>
</dbReference>
<name>A0A4U5NFP6_STECR</name>
<feature type="domain" description="GST C-terminal" evidence="7">
    <location>
        <begin position="169"/>
        <end position="291"/>
    </location>
</feature>
<evidence type="ECO:0000256" key="4">
    <source>
        <dbReference type="ARBA" id="ARBA00022679"/>
    </source>
</evidence>
<sequence length="299" mass="34313">MISSARPLFVLRNRSSFALLLFHAIFSHLRILSSDSRSKVLLISSSSPLASPLPRAPFAVSFRSIAWNVLHLVPNSLLFQNIPDDKMPQKYELVYFDIRGLAEMIRLLCADSGIPLVEKRIKTDEEWTKIKKNFVYGQVPCLKDDDVHIVQTGAIIRHLARKHNLYGRDEDDQCHADMFFEGIRDLHSKYTDLIYNNYDTPGKKDAFLASTLPTALGQLEKLFVSRQNGDHFVLGDKICFVDYALFEELDIMLILDRTTLDNSPALRAFHQRMNQRPSLKAYLDKRAADCVKVNWNNKQ</sequence>
<dbReference type="OrthoDB" id="4951845at2759"/>
<dbReference type="AlphaFoldDB" id="A0A4U5NFP6"/>
<evidence type="ECO:0000256" key="3">
    <source>
        <dbReference type="ARBA" id="ARBA00012452"/>
    </source>
</evidence>
<dbReference type="GO" id="GO:0004364">
    <property type="term" value="F:glutathione transferase activity"/>
    <property type="evidence" value="ECO:0007669"/>
    <property type="project" value="UniProtKB-EC"/>
</dbReference>
<dbReference type="InterPro" id="IPR036249">
    <property type="entry name" value="Thioredoxin-like_sf"/>
</dbReference>
<dbReference type="InterPro" id="IPR003082">
    <property type="entry name" value="GST_pi"/>
</dbReference>
<reference evidence="8" key="1">
    <citation type="submission" date="2013-11" db="EMBL/GenBank/DDBJ databases">
        <authorList>
            <person name="Sternberg P."/>
            <person name="Dillman A."/>
            <person name="Macchietto M."/>
        </authorList>
    </citation>
    <scope>NUCLEOTIDE SEQUENCE</scope>
    <source>
        <strain evidence="8">ALL</strain>
    </source>
</reference>
<dbReference type="Gene3D" id="1.20.1050.10">
    <property type="match status" value="1"/>
</dbReference>
<dbReference type="InterPro" id="IPR036282">
    <property type="entry name" value="Glutathione-S-Trfase_C_sf"/>
</dbReference>
<dbReference type="GO" id="GO:0006749">
    <property type="term" value="P:glutathione metabolic process"/>
    <property type="evidence" value="ECO:0007669"/>
    <property type="project" value="TreeGrafter"/>
</dbReference>
<dbReference type="PANTHER" id="PTHR11571">
    <property type="entry name" value="GLUTATHIONE S-TRANSFERASE"/>
    <property type="match status" value="1"/>
</dbReference>
<dbReference type="EMBL" id="AZBU02000004">
    <property type="protein sequence ID" value="TKR81361.1"/>
    <property type="molecule type" value="Genomic_DNA"/>
</dbReference>
<dbReference type="InterPro" id="IPR040079">
    <property type="entry name" value="Glutathione_S-Trfase"/>
</dbReference>
<evidence type="ECO:0000313" key="8">
    <source>
        <dbReference type="EMBL" id="TKR81361.1"/>
    </source>
</evidence>
<organism evidence="8">
    <name type="scientific">Steinernema carpocapsae</name>
    <name type="common">Entomopathogenic nematode</name>
    <dbReference type="NCBI Taxonomy" id="34508"/>
    <lineage>
        <taxon>Eukaryota</taxon>
        <taxon>Metazoa</taxon>
        <taxon>Ecdysozoa</taxon>
        <taxon>Nematoda</taxon>
        <taxon>Chromadorea</taxon>
        <taxon>Rhabditida</taxon>
        <taxon>Tylenchina</taxon>
        <taxon>Panagrolaimomorpha</taxon>
        <taxon>Strongyloidoidea</taxon>
        <taxon>Steinernematidae</taxon>
        <taxon>Steinernema</taxon>
    </lineage>
</organism>
<reference evidence="8" key="2">
    <citation type="journal article" date="2015" name="Genome Biol.">
        <title>Comparative genomics of Steinernema reveals deeply conserved gene regulatory networks.</title>
        <authorList>
            <person name="Dillman A.R."/>
            <person name="Macchietto M."/>
            <person name="Porter C.F."/>
            <person name="Rogers A."/>
            <person name="Williams B."/>
            <person name="Antoshechkin I."/>
            <person name="Lee M.M."/>
            <person name="Goodwin Z."/>
            <person name="Lu X."/>
            <person name="Lewis E.E."/>
            <person name="Goodrich-Blair H."/>
            <person name="Stock S.P."/>
            <person name="Adams B.J."/>
            <person name="Sternberg P.W."/>
            <person name="Mortazavi A."/>
        </authorList>
    </citation>
    <scope>NUCLEOTIDE SEQUENCE [LARGE SCALE GENOMIC DNA]</scope>
    <source>
        <strain evidence="8">ALL</strain>
    </source>
</reference>
<dbReference type="SUPFAM" id="SSF52833">
    <property type="entry name" value="Thioredoxin-like"/>
    <property type="match status" value="1"/>
</dbReference>
<dbReference type="GO" id="GO:0005829">
    <property type="term" value="C:cytosol"/>
    <property type="evidence" value="ECO:0007669"/>
    <property type="project" value="TreeGrafter"/>
</dbReference>
<dbReference type="FunFam" id="3.40.30.10:FF:000168">
    <property type="entry name" value="Glutathione S-transferase 2"/>
    <property type="match status" value="1"/>
</dbReference>
<evidence type="ECO:0000259" key="7">
    <source>
        <dbReference type="PROSITE" id="PS50405"/>
    </source>
</evidence>
<dbReference type="FunFam" id="1.20.1050.10:FF:000020">
    <property type="entry name" value="Glutathione S-transferase P 1"/>
    <property type="match status" value="1"/>
</dbReference>
<dbReference type="InterPro" id="IPR004046">
    <property type="entry name" value="GST_C"/>
</dbReference>
<comment type="similarity">
    <text evidence="1">Belongs to the GST superfamily. Pi family.</text>
</comment>
<dbReference type="EC" id="2.5.1.18" evidence="3"/>
<dbReference type="InterPro" id="IPR004045">
    <property type="entry name" value="Glutathione_S-Trfase_N"/>
</dbReference>
<dbReference type="SFLD" id="SFLDG00363">
    <property type="entry name" value="AMPS_(cytGST):_Alpha-__Mu-__Pi"/>
    <property type="match status" value="1"/>
</dbReference>
<evidence type="ECO:0000256" key="5">
    <source>
        <dbReference type="ARBA" id="ARBA00032759"/>
    </source>
</evidence>
<dbReference type="Gene3D" id="3.40.30.10">
    <property type="entry name" value="Glutaredoxin"/>
    <property type="match status" value="1"/>
</dbReference>
<comment type="caution">
    <text evidence="8">The sequence shown here is derived from an EMBL/GenBank/DDBJ whole genome shotgun (WGS) entry which is preliminary data.</text>
</comment>
<proteinExistence type="inferred from homology"/>
<dbReference type="STRING" id="34508.A0A4U5NFP6"/>
<dbReference type="SFLD" id="SFLDS00019">
    <property type="entry name" value="Glutathione_Transferase_(cytos"/>
    <property type="match status" value="1"/>
</dbReference>
<dbReference type="Pfam" id="PF02798">
    <property type="entry name" value="GST_N"/>
    <property type="match status" value="1"/>
</dbReference>
<evidence type="ECO:0000259" key="6">
    <source>
        <dbReference type="PROSITE" id="PS50404"/>
    </source>
</evidence>
<dbReference type="InterPro" id="IPR050213">
    <property type="entry name" value="GST_superfamily"/>
</dbReference>
<comment type="subunit">
    <text evidence="2">Homodimer.</text>
</comment>
<feature type="domain" description="GST N-terminal" evidence="6">
    <location>
        <begin position="89"/>
        <end position="167"/>
    </location>
</feature>
<dbReference type="SFLD" id="SFLDG01205">
    <property type="entry name" value="AMPS.1"/>
    <property type="match status" value="1"/>
</dbReference>
<dbReference type="PRINTS" id="PR01268">
    <property type="entry name" value="GSTRNSFRASEP"/>
</dbReference>
<dbReference type="InterPro" id="IPR010987">
    <property type="entry name" value="Glutathione-S-Trfase_C-like"/>
</dbReference>
<dbReference type="Pfam" id="PF14497">
    <property type="entry name" value="GST_C_3"/>
    <property type="match status" value="1"/>
</dbReference>
<dbReference type="PANTHER" id="PTHR11571:SF141">
    <property type="entry name" value="GLUTATHIONE S-TRANSFERASE"/>
    <property type="match status" value="1"/>
</dbReference>